<dbReference type="SMART" id="SM00448">
    <property type="entry name" value="REC"/>
    <property type="match status" value="1"/>
</dbReference>
<evidence type="ECO:0000256" key="2">
    <source>
        <dbReference type="PROSITE-ProRule" id="PRU00169"/>
    </source>
</evidence>
<reference evidence="4 5" key="1">
    <citation type="submission" date="2019-02" db="EMBL/GenBank/DDBJ databases">
        <title>Deep-cultivation of Planctomycetes and their phenomic and genomic characterization uncovers novel biology.</title>
        <authorList>
            <person name="Wiegand S."/>
            <person name="Jogler M."/>
            <person name="Boedeker C."/>
            <person name="Pinto D."/>
            <person name="Vollmers J."/>
            <person name="Rivas-Marin E."/>
            <person name="Kohn T."/>
            <person name="Peeters S.H."/>
            <person name="Heuer A."/>
            <person name="Rast P."/>
            <person name="Oberbeckmann S."/>
            <person name="Bunk B."/>
            <person name="Jeske O."/>
            <person name="Meyerdierks A."/>
            <person name="Storesund J.E."/>
            <person name="Kallscheuer N."/>
            <person name="Luecker S."/>
            <person name="Lage O.M."/>
            <person name="Pohl T."/>
            <person name="Merkel B.J."/>
            <person name="Hornburger P."/>
            <person name="Mueller R.-W."/>
            <person name="Bruemmer F."/>
            <person name="Labrenz M."/>
            <person name="Spormann A.M."/>
            <person name="Op den Camp H."/>
            <person name="Overmann J."/>
            <person name="Amann R."/>
            <person name="Jetten M.S.M."/>
            <person name="Mascher T."/>
            <person name="Medema M.H."/>
            <person name="Devos D.P."/>
            <person name="Kaster A.-K."/>
            <person name="Ovreas L."/>
            <person name="Rohde M."/>
            <person name="Galperin M.Y."/>
            <person name="Jogler C."/>
        </authorList>
    </citation>
    <scope>NUCLEOTIDE SEQUENCE [LARGE SCALE GENOMIC DNA]</scope>
    <source>
        <strain evidence="4 5">Poly30</strain>
    </source>
</reference>
<dbReference type="InterPro" id="IPR001789">
    <property type="entry name" value="Sig_transdc_resp-reg_receiver"/>
</dbReference>
<dbReference type="PANTHER" id="PTHR44591">
    <property type="entry name" value="STRESS RESPONSE REGULATOR PROTEIN 1"/>
    <property type="match status" value="1"/>
</dbReference>
<dbReference type="RefSeq" id="WP_145193964.1">
    <property type="nucleotide sequence ID" value="NZ_CP036434.1"/>
</dbReference>
<dbReference type="AlphaFoldDB" id="A0A518EKA6"/>
<dbReference type="PANTHER" id="PTHR44591:SF24">
    <property type="entry name" value="PROTEIN-GLUTAMATE METHYLESTERASE_PROTEIN-GLUTAMINE GLUTAMINASE 1"/>
    <property type="match status" value="1"/>
</dbReference>
<evidence type="ECO:0000313" key="5">
    <source>
        <dbReference type="Proteomes" id="UP000320390"/>
    </source>
</evidence>
<dbReference type="InterPro" id="IPR050595">
    <property type="entry name" value="Bact_response_regulator"/>
</dbReference>
<feature type="modified residue" description="4-aspartylphosphate" evidence="2">
    <location>
        <position position="61"/>
    </location>
</feature>
<dbReference type="GO" id="GO:0000160">
    <property type="term" value="P:phosphorelay signal transduction system"/>
    <property type="evidence" value="ECO:0007669"/>
    <property type="project" value="InterPro"/>
</dbReference>
<dbReference type="Proteomes" id="UP000320390">
    <property type="component" value="Chromosome"/>
</dbReference>
<accession>A0A518EKA6</accession>
<evidence type="ECO:0000259" key="3">
    <source>
        <dbReference type="PROSITE" id="PS50110"/>
    </source>
</evidence>
<feature type="domain" description="Response regulatory" evidence="3">
    <location>
        <begin position="9"/>
        <end position="128"/>
    </location>
</feature>
<gene>
    <name evidence="4" type="ORF">Poly30_00130</name>
</gene>
<dbReference type="SUPFAM" id="SSF52172">
    <property type="entry name" value="CheY-like"/>
    <property type="match status" value="1"/>
</dbReference>
<protein>
    <recommendedName>
        <fullName evidence="3">Response regulatory domain-containing protein</fullName>
    </recommendedName>
</protein>
<sequence>MENDLTHVQVLIVDDSKIVRKAIRKAVVQSGVDDSGIREAEHGEDALDRLDEFLPDIVFLDVNMPVMNGEEFMVGIDADRRIEQFAVVIVSTEMNAKRLLRLAQLGARARLHKPFAPERIREVMIEMIQAA</sequence>
<evidence type="ECO:0000256" key="1">
    <source>
        <dbReference type="ARBA" id="ARBA00022553"/>
    </source>
</evidence>
<dbReference type="PROSITE" id="PS50110">
    <property type="entry name" value="RESPONSE_REGULATORY"/>
    <property type="match status" value="1"/>
</dbReference>
<organism evidence="4 5">
    <name type="scientific">Saltatorellus ferox</name>
    <dbReference type="NCBI Taxonomy" id="2528018"/>
    <lineage>
        <taxon>Bacteria</taxon>
        <taxon>Pseudomonadati</taxon>
        <taxon>Planctomycetota</taxon>
        <taxon>Planctomycetia</taxon>
        <taxon>Planctomycetia incertae sedis</taxon>
        <taxon>Saltatorellus</taxon>
    </lineage>
</organism>
<dbReference type="OrthoDB" id="9813953at2"/>
<dbReference type="Gene3D" id="3.40.50.2300">
    <property type="match status" value="1"/>
</dbReference>
<proteinExistence type="predicted"/>
<keyword evidence="5" id="KW-1185">Reference proteome</keyword>
<keyword evidence="1 2" id="KW-0597">Phosphoprotein</keyword>
<dbReference type="EMBL" id="CP036434">
    <property type="protein sequence ID" value="QDV04522.1"/>
    <property type="molecule type" value="Genomic_DNA"/>
</dbReference>
<dbReference type="Pfam" id="PF00072">
    <property type="entry name" value="Response_reg"/>
    <property type="match status" value="1"/>
</dbReference>
<name>A0A518EKA6_9BACT</name>
<dbReference type="InterPro" id="IPR011006">
    <property type="entry name" value="CheY-like_superfamily"/>
</dbReference>
<evidence type="ECO:0000313" key="4">
    <source>
        <dbReference type="EMBL" id="QDV04522.1"/>
    </source>
</evidence>